<dbReference type="NCBIfam" id="TIGR00526">
    <property type="entry name" value="folB_dom"/>
    <property type="match status" value="1"/>
</dbReference>
<dbReference type="InterPro" id="IPR006156">
    <property type="entry name" value="Dihydroneopterin_aldolase"/>
</dbReference>
<dbReference type="GO" id="GO:0004150">
    <property type="term" value="F:dihydroneopterin aldolase activity"/>
    <property type="evidence" value="ECO:0007669"/>
    <property type="project" value="UniProtKB-EC"/>
</dbReference>
<dbReference type="EMBL" id="CAEZXP010000001">
    <property type="protein sequence ID" value="CAB4688063.1"/>
    <property type="molecule type" value="Genomic_DNA"/>
</dbReference>
<accession>A0A6J6NUX3</accession>
<evidence type="ECO:0000256" key="6">
    <source>
        <dbReference type="ARBA" id="ARBA00023239"/>
    </source>
</evidence>
<evidence type="ECO:0000256" key="7">
    <source>
        <dbReference type="ARBA" id="ARBA00032903"/>
    </source>
</evidence>
<organism evidence="9">
    <name type="scientific">freshwater metagenome</name>
    <dbReference type="NCBI Taxonomy" id="449393"/>
    <lineage>
        <taxon>unclassified sequences</taxon>
        <taxon>metagenomes</taxon>
        <taxon>ecological metagenomes</taxon>
    </lineage>
</organism>
<gene>
    <name evidence="9" type="ORF">UFOPK2399_00501</name>
</gene>
<dbReference type="SUPFAM" id="SSF55620">
    <property type="entry name" value="Tetrahydrobiopterin biosynthesis enzymes-like"/>
    <property type="match status" value="1"/>
</dbReference>
<proteinExistence type="inferred from homology"/>
<dbReference type="EC" id="4.1.2.25" evidence="4"/>
<evidence type="ECO:0000256" key="1">
    <source>
        <dbReference type="ARBA" id="ARBA00001353"/>
    </source>
</evidence>
<dbReference type="Pfam" id="PF02152">
    <property type="entry name" value="FolB"/>
    <property type="match status" value="1"/>
</dbReference>
<dbReference type="InterPro" id="IPR043133">
    <property type="entry name" value="GTP-CH-I_C/QueF"/>
</dbReference>
<evidence type="ECO:0000256" key="2">
    <source>
        <dbReference type="ARBA" id="ARBA00005013"/>
    </source>
</evidence>
<feature type="domain" description="Dihydroneopterin aldolase/epimerase" evidence="8">
    <location>
        <begin position="3"/>
        <end position="114"/>
    </location>
</feature>
<protein>
    <recommendedName>
        <fullName evidence="4">dihydroneopterin aldolase</fullName>
        <ecNumber evidence="4">4.1.2.25</ecNumber>
    </recommendedName>
    <alternativeName>
        <fullName evidence="7">7,8-dihydroneopterin aldolase</fullName>
    </alternativeName>
</protein>
<dbReference type="SMART" id="SM00905">
    <property type="entry name" value="FolB"/>
    <property type="match status" value="1"/>
</dbReference>
<comment type="catalytic activity">
    <reaction evidence="1">
        <text>7,8-dihydroneopterin = 6-hydroxymethyl-7,8-dihydropterin + glycolaldehyde</text>
        <dbReference type="Rhea" id="RHEA:10540"/>
        <dbReference type="ChEBI" id="CHEBI:17001"/>
        <dbReference type="ChEBI" id="CHEBI:17071"/>
        <dbReference type="ChEBI" id="CHEBI:44841"/>
        <dbReference type="EC" id="4.1.2.25"/>
    </reaction>
</comment>
<dbReference type="Gene3D" id="3.30.1130.10">
    <property type="match status" value="1"/>
</dbReference>
<dbReference type="GO" id="GO:0046656">
    <property type="term" value="P:folic acid biosynthetic process"/>
    <property type="evidence" value="ECO:0007669"/>
    <property type="project" value="UniProtKB-KW"/>
</dbReference>
<name>A0A6J6NUX3_9ZZZZ</name>
<sequence length="117" mass="13246">MIVELQGLELWGYHGVLAEEKRDGQPFLFDIQLDVGEHGADDNIDNAVDYRDVVRTIKELSDSRSFDLLEALAPAIADTLLARFPISWVKVRVRKPTVRPAGEKVDWSAVTVERKRT</sequence>
<dbReference type="PANTHER" id="PTHR42844:SF1">
    <property type="entry name" value="DIHYDRONEOPTERIN ALDOLASE 1-RELATED"/>
    <property type="match status" value="1"/>
</dbReference>
<dbReference type="GO" id="GO:0005737">
    <property type="term" value="C:cytoplasm"/>
    <property type="evidence" value="ECO:0007669"/>
    <property type="project" value="TreeGrafter"/>
</dbReference>
<comment type="pathway">
    <text evidence="2">Cofactor biosynthesis; tetrahydrofolate biosynthesis; 2-amino-4-hydroxy-6-hydroxymethyl-7,8-dihydropteridine diphosphate from 7,8-dihydroneopterin triphosphate: step 3/4.</text>
</comment>
<evidence type="ECO:0000256" key="3">
    <source>
        <dbReference type="ARBA" id="ARBA00005708"/>
    </source>
</evidence>
<evidence type="ECO:0000313" key="9">
    <source>
        <dbReference type="EMBL" id="CAB4688063.1"/>
    </source>
</evidence>
<evidence type="ECO:0000256" key="4">
    <source>
        <dbReference type="ARBA" id="ARBA00013043"/>
    </source>
</evidence>
<dbReference type="AlphaFoldDB" id="A0A6J6NUX3"/>
<evidence type="ECO:0000259" key="8">
    <source>
        <dbReference type="SMART" id="SM00905"/>
    </source>
</evidence>
<dbReference type="InterPro" id="IPR006157">
    <property type="entry name" value="FolB_dom"/>
</dbReference>
<dbReference type="PANTHER" id="PTHR42844">
    <property type="entry name" value="DIHYDRONEOPTERIN ALDOLASE 1-RELATED"/>
    <property type="match status" value="1"/>
</dbReference>
<dbReference type="NCBIfam" id="TIGR00525">
    <property type="entry name" value="folB"/>
    <property type="match status" value="1"/>
</dbReference>
<keyword evidence="6" id="KW-0456">Lyase</keyword>
<comment type="similarity">
    <text evidence="3">Belongs to the DHNA family.</text>
</comment>
<reference evidence="9" key="1">
    <citation type="submission" date="2020-05" db="EMBL/GenBank/DDBJ databases">
        <authorList>
            <person name="Chiriac C."/>
            <person name="Salcher M."/>
            <person name="Ghai R."/>
            <person name="Kavagutti S V."/>
        </authorList>
    </citation>
    <scope>NUCLEOTIDE SEQUENCE</scope>
</reference>
<evidence type="ECO:0000256" key="5">
    <source>
        <dbReference type="ARBA" id="ARBA00022909"/>
    </source>
</evidence>
<keyword evidence="5" id="KW-0289">Folate biosynthesis</keyword>